<dbReference type="OrthoDB" id="30840at2759"/>
<keyword evidence="5" id="KW-1185">Reference proteome</keyword>
<dbReference type="InParanoid" id="G9MSX9"/>
<dbReference type="AlphaFoldDB" id="G9MSX9"/>
<dbReference type="GO" id="GO:0004059">
    <property type="term" value="F:aralkylamine N-acetyltransferase activity"/>
    <property type="evidence" value="ECO:0007669"/>
    <property type="project" value="TreeGrafter"/>
</dbReference>
<dbReference type="InterPro" id="IPR016181">
    <property type="entry name" value="Acyl_CoA_acyltransferase"/>
</dbReference>
<reference evidence="4 5" key="1">
    <citation type="journal article" date="2011" name="Genome Biol.">
        <title>Comparative genome sequence analysis underscores mycoparasitism as the ancestral life style of Trichoderma.</title>
        <authorList>
            <person name="Kubicek C.P."/>
            <person name="Herrera-Estrella A."/>
            <person name="Seidl-Seiboth V."/>
            <person name="Martinez D.A."/>
            <person name="Druzhinina I.S."/>
            <person name="Thon M."/>
            <person name="Zeilinger S."/>
            <person name="Casas-Flores S."/>
            <person name="Horwitz B.A."/>
            <person name="Mukherjee P.K."/>
            <person name="Mukherjee M."/>
            <person name="Kredics L."/>
            <person name="Alcaraz L.D."/>
            <person name="Aerts A."/>
            <person name="Antal Z."/>
            <person name="Atanasova L."/>
            <person name="Cervantes-Badillo M.G."/>
            <person name="Challacombe J."/>
            <person name="Chertkov O."/>
            <person name="McCluskey K."/>
            <person name="Coulpier F."/>
            <person name="Deshpande N."/>
            <person name="von Doehren H."/>
            <person name="Ebbole D.J."/>
            <person name="Esquivel-Naranjo E.U."/>
            <person name="Fekete E."/>
            <person name="Flipphi M."/>
            <person name="Glaser F."/>
            <person name="Gomez-Rodriguez E.Y."/>
            <person name="Gruber S."/>
            <person name="Han C."/>
            <person name="Henrissat B."/>
            <person name="Hermosa R."/>
            <person name="Hernandez-Onate M."/>
            <person name="Karaffa L."/>
            <person name="Kosti I."/>
            <person name="Le Crom S."/>
            <person name="Lindquist E."/>
            <person name="Lucas S."/>
            <person name="Luebeck M."/>
            <person name="Luebeck P.S."/>
            <person name="Margeot A."/>
            <person name="Metz B."/>
            <person name="Misra M."/>
            <person name="Nevalainen H."/>
            <person name="Omann M."/>
            <person name="Packer N."/>
            <person name="Perrone G."/>
            <person name="Uresti-Rivera E.E."/>
            <person name="Salamov A."/>
            <person name="Schmoll M."/>
            <person name="Seiboth B."/>
            <person name="Shapiro H."/>
            <person name="Sukno S."/>
            <person name="Tamayo-Ramos J.A."/>
            <person name="Tisch D."/>
            <person name="Wiest A."/>
            <person name="Wilkinson H.H."/>
            <person name="Zhang M."/>
            <person name="Coutinho P.M."/>
            <person name="Kenerley C.M."/>
            <person name="Monte E."/>
            <person name="Baker S.E."/>
            <person name="Grigoriev I.V."/>
        </authorList>
    </citation>
    <scope>NUCLEOTIDE SEQUENCE [LARGE SCALE GENOMIC DNA]</scope>
    <source>
        <strain evidence="5">Gv29-8 / FGSC 10586</strain>
    </source>
</reference>
<dbReference type="FunCoup" id="G9MSX9">
    <property type="interactions" value="246"/>
</dbReference>
<dbReference type="HOGENOM" id="CLU_061829_0_2_1"/>
<dbReference type="SUPFAM" id="SSF55729">
    <property type="entry name" value="Acyl-CoA N-acyltransferases (Nat)"/>
    <property type="match status" value="1"/>
</dbReference>
<dbReference type="InterPro" id="IPR000182">
    <property type="entry name" value="GNAT_dom"/>
</dbReference>
<proteinExistence type="predicted"/>
<organism evidence="4 5">
    <name type="scientific">Hypocrea virens (strain Gv29-8 / FGSC 10586)</name>
    <name type="common">Gliocladium virens</name>
    <name type="synonym">Trichoderma virens</name>
    <dbReference type="NCBI Taxonomy" id="413071"/>
    <lineage>
        <taxon>Eukaryota</taxon>
        <taxon>Fungi</taxon>
        <taxon>Dikarya</taxon>
        <taxon>Ascomycota</taxon>
        <taxon>Pezizomycotina</taxon>
        <taxon>Sordariomycetes</taxon>
        <taxon>Hypocreomycetidae</taxon>
        <taxon>Hypocreales</taxon>
        <taxon>Hypocreaceae</taxon>
        <taxon>Trichoderma</taxon>
    </lineage>
</organism>
<name>G9MSX9_HYPVG</name>
<comment type="caution">
    <text evidence="4">The sequence shown here is derived from an EMBL/GenBank/DDBJ whole genome shotgun (WGS) entry which is preliminary data.</text>
</comment>
<dbReference type="RefSeq" id="XP_013957273.1">
    <property type="nucleotide sequence ID" value="XM_014101798.1"/>
</dbReference>
<evidence type="ECO:0000256" key="1">
    <source>
        <dbReference type="ARBA" id="ARBA00022679"/>
    </source>
</evidence>
<evidence type="ECO:0000313" key="4">
    <source>
        <dbReference type="EMBL" id="EHK23075.1"/>
    </source>
</evidence>
<accession>G9MSX9</accession>
<dbReference type="OMA" id="PTLIGHV"/>
<dbReference type="Proteomes" id="UP000007115">
    <property type="component" value="Unassembled WGS sequence"/>
</dbReference>
<dbReference type="Gene3D" id="3.40.630.30">
    <property type="match status" value="1"/>
</dbReference>
<dbReference type="STRING" id="413071.G9MSX9"/>
<sequence length="203" mass="22708">MEAYVRTLSIRDLDQCVEVESSAFPPNEAASRDSIEYRLTVCPEVCLGLFIKGKASPSAKLPDNIPYLSEAPECEDGKLVAHTLSTKSTIRFVKEEDMSFPSNWKSNPLAEYDSGHKANGRTIALHALAVSPDYQRRGLGKALMRSYIKLMKETNRGDRISILAHDHLIPYYESLGFRNLGRSDCKYAGEVWNDLECELSSPC</sequence>
<evidence type="ECO:0000256" key="2">
    <source>
        <dbReference type="ARBA" id="ARBA00023315"/>
    </source>
</evidence>
<feature type="domain" description="N-acetyltransferase" evidence="3">
    <location>
        <begin position="59"/>
        <end position="198"/>
    </location>
</feature>
<dbReference type="EMBL" id="ABDF02000006">
    <property type="protein sequence ID" value="EHK23075.1"/>
    <property type="molecule type" value="Genomic_DNA"/>
</dbReference>
<evidence type="ECO:0000259" key="3">
    <source>
        <dbReference type="PROSITE" id="PS51186"/>
    </source>
</evidence>
<protein>
    <recommendedName>
        <fullName evidence="3">N-acetyltransferase domain-containing protein</fullName>
    </recommendedName>
</protein>
<keyword evidence="2" id="KW-0012">Acyltransferase</keyword>
<dbReference type="VEuPathDB" id="FungiDB:TRIVIDRAFT_222335"/>
<dbReference type="Pfam" id="PF13673">
    <property type="entry name" value="Acetyltransf_10"/>
    <property type="match status" value="1"/>
</dbReference>
<dbReference type="GO" id="GO:0005737">
    <property type="term" value="C:cytoplasm"/>
    <property type="evidence" value="ECO:0007669"/>
    <property type="project" value="TreeGrafter"/>
</dbReference>
<dbReference type="InterPro" id="IPR051635">
    <property type="entry name" value="SNAT-like"/>
</dbReference>
<dbReference type="PANTHER" id="PTHR10908:SF0">
    <property type="entry name" value="SEROTONIN N-ACETYLTRANSFERASE"/>
    <property type="match status" value="1"/>
</dbReference>
<gene>
    <name evidence="4" type="ORF">TRIVIDRAFT_222335</name>
</gene>
<dbReference type="eggNOG" id="KOG4144">
    <property type="taxonomic scope" value="Eukaryota"/>
</dbReference>
<dbReference type="PANTHER" id="PTHR10908">
    <property type="entry name" value="SEROTONIN N-ACETYLTRANSFERASE"/>
    <property type="match status" value="1"/>
</dbReference>
<dbReference type="GeneID" id="25791650"/>
<keyword evidence="1" id="KW-0808">Transferase</keyword>
<dbReference type="PROSITE" id="PS51186">
    <property type="entry name" value="GNAT"/>
    <property type="match status" value="1"/>
</dbReference>
<dbReference type="CDD" id="cd04301">
    <property type="entry name" value="NAT_SF"/>
    <property type="match status" value="1"/>
</dbReference>
<evidence type="ECO:0000313" key="5">
    <source>
        <dbReference type="Proteomes" id="UP000007115"/>
    </source>
</evidence>